<evidence type="ECO:0000256" key="1">
    <source>
        <dbReference type="ARBA" id="ARBA00004571"/>
    </source>
</evidence>
<dbReference type="GO" id="GO:0044718">
    <property type="term" value="P:siderophore transmembrane transport"/>
    <property type="evidence" value="ECO:0007669"/>
    <property type="project" value="TreeGrafter"/>
</dbReference>
<accession>A0A1M6RYI9</accession>
<dbReference type="NCBIfam" id="TIGR04057">
    <property type="entry name" value="SusC_RagA_signa"/>
    <property type="match status" value="1"/>
</dbReference>
<dbReference type="SUPFAM" id="SSF49464">
    <property type="entry name" value="Carboxypeptidase regulatory domain-like"/>
    <property type="match status" value="1"/>
</dbReference>
<evidence type="ECO:0000256" key="6">
    <source>
        <dbReference type="ARBA" id="ARBA00023136"/>
    </source>
</evidence>
<evidence type="ECO:0000256" key="5">
    <source>
        <dbReference type="ARBA" id="ARBA00022729"/>
    </source>
</evidence>
<dbReference type="PANTHER" id="PTHR30069">
    <property type="entry name" value="TONB-DEPENDENT OUTER MEMBRANE RECEPTOR"/>
    <property type="match status" value="1"/>
</dbReference>
<reference evidence="11 12" key="1">
    <citation type="submission" date="2016-11" db="EMBL/GenBank/DDBJ databases">
        <authorList>
            <person name="Jaros S."/>
            <person name="Januszkiewicz K."/>
            <person name="Wedrychowicz H."/>
        </authorList>
    </citation>
    <scope>NUCLEOTIDE SEQUENCE [LARGE SCALE GENOMIC DNA]</scope>
    <source>
        <strain evidence="11 12">KHT3</strain>
    </source>
</reference>
<dbReference type="InterPro" id="IPR037066">
    <property type="entry name" value="Plug_dom_sf"/>
</dbReference>
<dbReference type="SUPFAM" id="SSF56935">
    <property type="entry name" value="Porins"/>
    <property type="match status" value="1"/>
</dbReference>
<proteinExistence type="inferred from homology"/>
<dbReference type="NCBIfam" id="TIGR04056">
    <property type="entry name" value="OMP_RagA_SusC"/>
    <property type="match status" value="1"/>
</dbReference>
<keyword evidence="4 8" id="KW-0812">Transmembrane</keyword>
<dbReference type="Gene3D" id="2.170.130.10">
    <property type="entry name" value="TonB-dependent receptor, plug domain"/>
    <property type="match status" value="1"/>
</dbReference>
<gene>
    <name evidence="11" type="ORF">SAMN05216463_102181</name>
</gene>
<sequence length="1053" mass="118669">MRKYILIIICMLAALPGLSQQREVQGVVTDNAGEPVIGATIRVRGTDKATITDMSGHFTIQASTKDKLNISFVGYLDAVVTASQNKLKVTLKEDSHLLDDVVVVGYGTQKKATLTGAVASISNKEMTVTKNENTVNMLAGKIPGIRVTQSSSQPGEFNSKIDIRGMGAPLIVVDGIPRDQSYFSRMDANEIENVSVLKDASAAIYGVRAANGVILVTTKHGTGMKNGKFDITFSANYGLQSFLYLPETASAAEHIMLYNEKINNNLSNNTYPQRLGNGLKSYKDMFYYTSHGISGTNWTKEMFDSTSPQEQYNVSLNGSSQKIDYFFNVGYMKQMGSYKSHSMNYNRWNFRSNVDARITDRLKAIVSLSGYQDEKNQPYTDIWSVYKKAWTYRPTASPYLNGNTDYPSKDPDFTEEANPVTEIDSDYSGFRRERRYNFNGAMTLQYDFKYIKGLSAKAFYSYDYYTTDNHNYQKEYNLYRLNDPTKGMDEPGNLVSLPQNSGKSYVRRWTDPSHSTDLQLSLNYNRAFGDHKINALLLYEEQYNTWDNFSAQRNMLLATEYLFAGDTDGMAGASSGIGDITRRAWVGRLNYDYQGKYLAEFAFREDASSRWADGKRWGFFPSVLIGWRASEERFVKKLIPFLSNLKFRLSYGEMGDDGAAGTYPPTVVGYNLNNDYGWYYTEGTLTTGVTPTAIPNPDLTWYKSKLYNAGIDFELWNGLLGGTFEVFKRNRSGLLDRSNRTIPGTVGADLPLENMNSDITFGWEISLYHRHRIGELGYQVMGQISAAKNRWDTRANNQGSNSMSNWYDVNRSGRNMDIWFSIEEGGRFSSYEEIQKHTTIGTNYGTGTLPGDYWYKDWNGDGVVDGNDNHPVATYNLPVFNYGISLSADWRGIDLSMNWQGSAGIYNLYDEVFTEVCPFNGGAALDIYLDRWHTKNLTDDPWNPNTEWVSGYYPATGHSFNIGTTGIQNTSYIRLKTLELGYSLPKKWLGKVGIKDLRVYANAYNLLTITGIKNMDPERPGHQGGANNGTETSILFYNYPVNRSFNFGATLKF</sequence>
<dbReference type="InterPro" id="IPR023997">
    <property type="entry name" value="TonB-dep_OMP_SusC/RagA_CS"/>
</dbReference>
<feature type="domain" description="TonB-dependent receptor plug" evidence="10">
    <location>
        <begin position="111"/>
        <end position="213"/>
    </location>
</feature>
<dbReference type="InterPro" id="IPR036942">
    <property type="entry name" value="Beta-barrel_TonB_sf"/>
</dbReference>
<dbReference type="InterPro" id="IPR023996">
    <property type="entry name" value="TonB-dep_OMP_SusC/RagA"/>
</dbReference>
<evidence type="ECO:0000313" key="11">
    <source>
        <dbReference type="EMBL" id="SHK37521.1"/>
    </source>
</evidence>
<dbReference type="InterPro" id="IPR008969">
    <property type="entry name" value="CarboxyPept-like_regulatory"/>
</dbReference>
<evidence type="ECO:0000256" key="3">
    <source>
        <dbReference type="ARBA" id="ARBA00022452"/>
    </source>
</evidence>
<dbReference type="Gene3D" id="2.60.40.1120">
    <property type="entry name" value="Carboxypeptidase-like, regulatory domain"/>
    <property type="match status" value="1"/>
</dbReference>
<evidence type="ECO:0000313" key="12">
    <source>
        <dbReference type="Proteomes" id="UP000184130"/>
    </source>
</evidence>
<dbReference type="InterPro" id="IPR012910">
    <property type="entry name" value="Plug_dom"/>
</dbReference>
<dbReference type="PANTHER" id="PTHR30069:SF29">
    <property type="entry name" value="HEMOGLOBIN AND HEMOGLOBIN-HAPTOGLOBIN-BINDING PROTEIN 1-RELATED"/>
    <property type="match status" value="1"/>
</dbReference>
<dbReference type="AlphaFoldDB" id="A0A1M6RYI9"/>
<dbReference type="Pfam" id="PF13715">
    <property type="entry name" value="CarbopepD_reg_2"/>
    <property type="match status" value="1"/>
</dbReference>
<keyword evidence="2 8" id="KW-0813">Transport</keyword>
<comment type="similarity">
    <text evidence="8">Belongs to the TonB-dependent receptor family.</text>
</comment>
<keyword evidence="7 8" id="KW-0998">Cell outer membrane</keyword>
<evidence type="ECO:0000256" key="2">
    <source>
        <dbReference type="ARBA" id="ARBA00022448"/>
    </source>
</evidence>
<evidence type="ECO:0000256" key="4">
    <source>
        <dbReference type="ARBA" id="ARBA00022692"/>
    </source>
</evidence>
<evidence type="ECO:0000256" key="8">
    <source>
        <dbReference type="PROSITE-ProRule" id="PRU01360"/>
    </source>
</evidence>
<feature type="chain" id="PRO_5012252051" evidence="9">
    <location>
        <begin position="22"/>
        <end position="1053"/>
    </location>
</feature>
<organism evidence="11 12">
    <name type="scientific">Xylanibacter ruminicola</name>
    <name type="common">Prevotella ruminicola</name>
    <dbReference type="NCBI Taxonomy" id="839"/>
    <lineage>
        <taxon>Bacteria</taxon>
        <taxon>Pseudomonadati</taxon>
        <taxon>Bacteroidota</taxon>
        <taxon>Bacteroidia</taxon>
        <taxon>Bacteroidales</taxon>
        <taxon>Prevotellaceae</taxon>
        <taxon>Xylanibacter</taxon>
    </lineage>
</organism>
<feature type="signal peptide" evidence="9">
    <location>
        <begin position="1"/>
        <end position="21"/>
    </location>
</feature>
<dbReference type="OrthoDB" id="9768177at2"/>
<dbReference type="Proteomes" id="UP000184130">
    <property type="component" value="Unassembled WGS sequence"/>
</dbReference>
<dbReference type="GO" id="GO:0015344">
    <property type="term" value="F:siderophore uptake transmembrane transporter activity"/>
    <property type="evidence" value="ECO:0007669"/>
    <property type="project" value="TreeGrafter"/>
</dbReference>
<keyword evidence="6 8" id="KW-0472">Membrane</keyword>
<keyword evidence="3 8" id="KW-1134">Transmembrane beta strand</keyword>
<evidence type="ECO:0000256" key="9">
    <source>
        <dbReference type="SAM" id="SignalP"/>
    </source>
</evidence>
<dbReference type="PROSITE" id="PS52016">
    <property type="entry name" value="TONB_DEPENDENT_REC_3"/>
    <property type="match status" value="1"/>
</dbReference>
<dbReference type="Gene3D" id="2.40.170.20">
    <property type="entry name" value="TonB-dependent receptor, beta-barrel domain"/>
    <property type="match status" value="1"/>
</dbReference>
<dbReference type="EMBL" id="FRBD01000002">
    <property type="protein sequence ID" value="SHK37521.1"/>
    <property type="molecule type" value="Genomic_DNA"/>
</dbReference>
<comment type="subcellular location">
    <subcellularLocation>
        <location evidence="1 8">Cell outer membrane</location>
        <topology evidence="1 8">Multi-pass membrane protein</topology>
    </subcellularLocation>
</comment>
<dbReference type="RefSeq" id="WP_073204554.1">
    <property type="nucleotide sequence ID" value="NZ_FRBD01000002.1"/>
</dbReference>
<keyword evidence="5 9" id="KW-0732">Signal</keyword>
<name>A0A1M6RYI9_XYLRU</name>
<dbReference type="Pfam" id="PF07715">
    <property type="entry name" value="Plug"/>
    <property type="match status" value="1"/>
</dbReference>
<protein>
    <submittedName>
        <fullName evidence="11">TonB-linked outer membrane protein, SusC/RagA family</fullName>
    </submittedName>
</protein>
<dbReference type="InterPro" id="IPR039426">
    <property type="entry name" value="TonB-dep_rcpt-like"/>
</dbReference>
<evidence type="ECO:0000259" key="10">
    <source>
        <dbReference type="Pfam" id="PF07715"/>
    </source>
</evidence>
<dbReference type="GO" id="GO:0009279">
    <property type="term" value="C:cell outer membrane"/>
    <property type="evidence" value="ECO:0007669"/>
    <property type="project" value="UniProtKB-SubCell"/>
</dbReference>
<evidence type="ECO:0000256" key="7">
    <source>
        <dbReference type="ARBA" id="ARBA00023237"/>
    </source>
</evidence>